<keyword evidence="3 13" id="KW-0540">Nuclease</keyword>
<evidence type="ECO:0000256" key="13">
    <source>
        <dbReference type="HAMAP-Rule" id="MF_01480"/>
    </source>
</evidence>
<dbReference type="HAMAP" id="MF_01480">
    <property type="entry name" value="Cas9"/>
    <property type="match status" value="1"/>
</dbReference>
<keyword evidence="7" id="KW-0460">Magnesium</keyword>
<dbReference type="InterPro" id="IPR032240">
    <property type="entry name" value="Cas9_REC"/>
</dbReference>
<evidence type="ECO:0000259" key="14">
    <source>
        <dbReference type="PROSITE" id="PS51749"/>
    </source>
</evidence>
<comment type="similarity">
    <text evidence="13">Belongs to the CRISPR-associated Cas9 family.</text>
</comment>
<evidence type="ECO:0000313" key="16">
    <source>
        <dbReference type="Proteomes" id="UP000095553"/>
    </source>
</evidence>
<dbReference type="InterPro" id="IPR032237">
    <property type="entry name" value="Cas9_PI"/>
</dbReference>
<keyword evidence="10 13" id="KW-0238">DNA-binding</keyword>
<dbReference type="InterPro" id="IPR028629">
    <property type="entry name" value="Cas9"/>
</dbReference>
<protein>
    <recommendedName>
        <fullName evidence="13">CRISPR-associated endonuclease Cas9</fullName>
        <ecNumber evidence="13">3.1.-.-</ecNumber>
    </recommendedName>
</protein>
<evidence type="ECO:0000256" key="9">
    <source>
        <dbReference type="ARBA" id="ARBA00023118"/>
    </source>
</evidence>
<name>A0A173SPI3_ANAHA</name>
<dbReference type="Pfam" id="PF16595">
    <property type="entry name" value="Cas9_PI"/>
    <property type="match status" value="1"/>
</dbReference>
<accession>A0A173SPI3</accession>
<evidence type="ECO:0000256" key="1">
    <source>
        <dbReference type="ARBA" id="ARBA00001946"/>
    </source>
</evidence>
<dbReference type="Pfam" id="PF13395">
    <property type="entry name" value="HNH_4"/>
    <property type="match status" value="1"/>
</dbReference>
<evidence type="ECO:0000256" key="2">
    <source>
        <dbReference type="ARBA" id="ARBA00005244"/>
    </source>
</evidence>
<dbReference type="GO" id="GO:0003723">
    <property type="term" value="F:RNA binding"/>
    <property type="evidence" value="ECO:0007669"/>
    <property type="project" value="UniProtKB-UniRule"/>
</dbReference>
<keyword evidence="4" id="KW-0479">Metal-binding</keyword>
<evidence type="ECO:0000313" key="15">
    <source>
        <dbReference type="EMBL" id="CUM91525.1"/>
    </source>
</evidence>
<evidence type="ECO:0000256" key="8">
    <source>
        <dbReference type="ARBA" id="ARBA00022884"/>
    </source>
</evidence>
<feature type="domain" description="HNH Cas9-type" evidence="14">
    <location>
        <begin position="753"/>
        <end position="906"/>
    </location>
</feature>
<dbReference type="GO" id="GO:0051607">
    <property type="term" value="P:defense response to virus"/>
    <property type="evidence" value="ECO:0007669"/>
    <property type="project" value="UniProtKB-UniRule"/>
</dbReference>
<evidence type="ECO:0000256" key="7">
    <source>
        <dbReference type="ARBA" id="ARBA00022842"/>
    </source>
</evidence>
<comment type="function">
    <text evidence="13">CRISPR (clustered regularly interspaced short palindromic repeat) is an adaptive immune system that provides protection against mobile genetic elements (viruses, transposable elements and conjugative plasmids). CRISPR clusters contain spacers, sequences complementary to antecedent mobile elements, and target invading nucleic acids. CRISPR clusters are transcribed and processed into CRISPR RNA (crRNA). In type II CRISPR systems correct processing of pre-crRNA requires a trans-encoded small RNA (tracrRNA), endogenous ribonuclease 3 (rnc) and this protein. The tracrRNA serves as a guide for ribonuclease 3-aided processing of pre-crRNA. Subsequently Cas9/crRNA/tracrRNA endonucleolytically cleaves linear or circular dsDNA target complementary to the spacer; Cas9 is inactive in the absence of the 2 guide RNAs (gRNA). Cas9 recognizes the protospacer adjacent motif (PAM) in the CRISPR repeat sequences to help distinguish self versus nonself, as targets within the bacterial CRISPR locus do not have PAMs. PAM recognition is also required for catalytic activity.</text>
</comment>
<comment type="subunit">
    <text evidence="12 13">Monomer. Binds crRNA and tracrRNA.</text>
</comment>
<dbReference type="NCBIfam" id="TIGR01865">
    <property type="entry name" value="cas_Csn1"/>
    <property type="match status" value="1"/>
</dbReference>
<dbReference type="GO" id="GO:0016787">
    <property type="term" value="F:hydrolase activity"/>
    <property type="evidence" value="ECO:0007669"/>
    <property type="project" value="UniProtKB-KW"/>
</dbReference>
<dbReference type="Proteomes" id="UP000095553">
    <property type="component" value="Unassembled WGS sequence"/>
</dbReference>
<comment type="similarity">
    <text evidence="2">Belongs to the CRISPR-associated protein Cas9 family. Subtype II-A subfamily.</text>
</comment>
<evidence type="ECO:0000256" key="5">
    <source>
        <dbReference type="ARBA" id="ARBA00022759"/>
    </source>
</evidence>
<evidence type="ECO:0000256" key="3">
    <source>
        <dbReference type="ARBA" id="ARBA00022722"/>
    </source>
</evidence>
<dbReference type="Pfam" id="PF16593">
    <property type="entry name" value="Cas9-BH"/>
    <property type="match status" value="1"/>
</dbReference>
<dbReference type="InterPro" id="IPR033114">
    <property type="entry name" value="HNH_CAS9"/>
</dbReference>
<evidence type="ECO:0000256" key="4">
    <source>
        <dbReference type="ARBA" id="ARBA00022723"/>
    </source>
</evidence>
<evidence type="ECO:0000256" key="12">
    <source>
        <dbReference type="ARBA" id="ARBA00046380"/>
    </source>
</evidence>
<dbReference type="GO" id="GO:0003677">
    <property type="term" value="F:DNA binding"/>
    <property type="evidence" value="ECO:0007669"/>
    <property type="project" value="UniProtKB-UniRule"/>
</dbReference>
<keyword evidence="8 13" id="KW-0694">RNA-binding</keyword>
<comment type="domain">
    <text evidence="13">Has 2 endonuclease domains. The discontinuous RuvC-like domain cleaves the target DNA noncomplementary to crRNA while the HNH nuclease domain cleaves the target DNA complementary to crRNA.</text>
</comment>
<dbReference type="GO" id="GO:0043571">
    <property type="term" value="P:maintenance of CRISPR repeat elements"/>
    <property type="evidence" value="ECO:0007669"/>
    <property type="project" value="UniProtKB-UniRule"/>
</dbReference>
<evidence type="ECO:0000256" key="11">
    <source>
        <dbReference type="ARBA" id="ARBA00023211"/>
    </source>
</evidence>
<comment type="cofactor">
    <cofactor evidence="1">
        <name>Mg(2+)</name>
        <dbReference type="ChEBI" id="CHEBI:18420"/>
    </cofactor>
</comment>
<dbReference type="EC" id="3.1.-.-" evidence="13"/>
<sequence length="1312" mass="153594">MQNGFLGITVSSEQVGWAVTNPKYELERASRKDLWGVRLFDKAETAEDRRMFRTNRRLNQRKKNRIHYLRDIFHEEVNQKDPNFFQQLDESNFCEDDRTVEFNFDTNLYKNQFPTVYHLRKYLMETKDKPDIRLVYLAFSKFMKNRGHFLYKGNLGEVMDFENSMKGFCESLEKFNIDFPTLSDEQVKEVRDILCDHKIAKTVKKKNIITITKVKSKTAKAWIGLFCGCSVPVKVLFQDIDEEIVTDPEKISFEDASYDDYIANIEKGVGIYYEAIVSAKMLFDWSILNEILGDHQLLSDAMIAEYNKHHDDLKRLQKIIKGTGSRELYQDIFINDVSGNYVCYVGHAKTMSSADQKQFYTFLKNRLKNVNGISSEDAEWIDTEIKNGTLLPKQTKRDNSVIPHQLQLREFELILDNMQEMYPFLKENREKLLKIFNFVIPYYVGPLKGVVRKGESTNWMVPKKDGVIHPWNFDEMVDKEASAECFISRMTGNCSYLFNEKVLPKNSLLYETFEVLNELNPLKINGESISVELKQRIYEQLFLTGKKVTKKSLTKYLIKNGYDKDIELSGIDNEFHSNLKSHIDFEDYDNLSDEEVEQIILRITVFEDKQLLKDYLNREFVKLSEDERKQICSLSYKGWGNLSEMLLNGITVTDSNGVEVSVMDMLWNTNLNLMQILSKKYGYKAEIEHYNKEHEKTIYNREDLMDYLNIPPAQRRKVNQLITIVKSLKKTYGVPNKIFFKVSREHQDDPKRTSSRKEQLKYLYKSLKSEDEKHLMKELDELNGHELSNDKVYLYFLQKGRCIYSGKKLNLSRLRKSNYQNDIDYIYPLSAVNDRSMNNKVLTGIQENRADKYTYFPVDPEIQKKMKGFWMELVLQGFMSKEKYFRLSRENDFSENELVSFIEREISDNQQSGRMIASVLQYYFPESKIVFVKEKLISSFKRDFHLISSYGHNHLQAAKDAYITIVVGNVYHAKFTMDPAIYFKNHKRKDYDLNRLFLENISRDGQIAWESGPYGSIQTVRKEYAQNHIAVTKRVVEVKGGLFKQMPLKKGHGEYPLKTNDPRFGNIAQYGGYTNVTGSYFVLVESMEKGKKRISLEYVPVYLHERLEDDPGHKLLKEYLVDHRKLNHPKILLAKVRKNSLLKIDGFYYRLNGRSGNALILTNAVELIMDDWQTKTANKISGYMKRRAIDKKARVYQNEFHIQELEQLYDFYLDKLENGVYKNRKNNQAELIHNEKEQFMELKTEDQCVLLTEIKKLFVCSPMQADLTLIGGSKHTGMIAMSSNVTKADFAVIAEDPLGLRNKVIYSHMGEK</sequence>
<evidence type="ECO:0000256" key="10">
    <source>
        <dbReference type="ARBA" id="ARBA00023125"/>
    </source>
</evidence>
<keyword evidence="9 13" id="KW-0051">Antiviral defense</keyword>
<dbReference type="EMBL" id="CYXY01000007">
    <property type="protein sequence ID" value="CUM91525.1"/>
    <property type="molecule type" value="Genomic_DNA"/>
</dbReference>
<dbReference type="PROSITE" id="PS51749">
    <property type="entry name" value="HNH_CAS9"/>
    <property type="match status" value="1"/>
</dbReference>
<gene>
    <name evidence="13" type="primary">cas9</name>
    <name evidence="15" type="ORF">ERS852571_01342</name>
</gene>
<organism evidence="15 16">
    <name type="scientific">Anaerostipes hadrus</name>
    <dbReference type="NCBI Taxonomy" id="649756"/>
    <lineage>
        <taxon>Bacteria</taxon>
        <taxon>Bacillati</taxon>
        <taxon>Bacillota</taxon>
        <taxon>Clostridia</taxon>
        <taxon>Lachnospirales</taxon>
        <taxon>Lachnospiraceae</taxon>
        <taxon>Anaerostipes</taxon>
    </lineage>
</organism>
<evidence type="ECO:0000256" key="6">
    <source>
        <dbReference type="ARBA" id="ARBA00022801"/>
    </source>
</evidence>
<dbReference type="Pfam" id="PF16592">
    <property type="entry name" value="Cas9_REC"/>
    <property type="match status" value="1"/>
</dbReference>
<dbReference type="InterPro" id="IPR032239">
    <property type="entry name" value="Cas9-BH"/>
</dbReference>
<keyword evidence="6 13" id="KW-0378">Hydrolase</keyword>
<reference evidence="15 16" key="1">
    <citation type="submission" date="2015-09" db="EMBL/GenBank/DDBJ databases">
        <authorList>
            <consortium name="Pathogen Informatics"/>
        </authorList>
    </citation>
    <scope>NUCLEOTIDE SEQUENCE [LARGE SCALE GENOMIC DNA]</scope>
    <source>
        <strain evidence="15 16">2789STDY5834959</strain>
    </source>
</reference>
<dbReference type="GO" id="GO:0046872">
    <property type="term" value="F:metal ion binding"/>
    <property type="evidence" value="ECO:0007669"/>
    <property type="project" value="UniProtKB-UniRule"/>
</dbReference>
<keyword evidence="11" id="KW-0464">Manganese</keyword>
<comment type="caution">
    <text evidence="13">Lacks conserved residue(s) required for the propagation of feature annotation.</text>
</comment>
<keyword evidence="5 13" id="KW-0255">Endonuclease</keyword>
<dbReference type="InterPro" id="IPR003615">
    <property type="entry name" value="HNH_nuc"/>
</dbReference>
<proteinExistence type="inferred from homology"/>
<dbReference type="RefSeq" id="WP_055072712.1">
    <property type="nucleotide sequence ID" value="NZ_CYXY01000007.1"/>
</dbReference>
<dbReference type="GO" id="GO:0004519">
    <property type="term" value="F:endonuclease activity"/>
    <property type="evidence" value="ECO:0007669"/>
    <property type="project" value="UniProtKB-UniRule"/>
</dbReference>